<dbReference type="Proteomes" id="UP000008207">
    <property type="component" value="Chromosome"/>
</dbReference>
<protein>
    <submittedName>
        <fullName evidence="3">Uncharacterized protein</fullName>
    </submittedName>
</protein>
<keyword evidence="2" id="KW-0732">Signal</keyword>
<evidence type="ECO:0000313" key="3">
    <source>
        <dbReference type="EMBL" id="ACL55602.1"/>
    </source>
</evidence>
<keyword evidence="1" id="KW-0472">Membrane</keyword>
<keyword evidence="4" id="KW-1185">Reference proteome</keyword>
<reference evidence="3 4" key="1">
    <citation type="submission" date="2009-01" db="EMBL/GenBank/DDBJ databases">
        <title>Complete sequence of chromosome of Methylobacterium nodulans ORS 2060.</title>
        <authorList>
            <consortium name="US DOE Joint Genome Institute"/>
            <person name="Lucas S."/>
            <person name="Copeland A."/>
            <person name="Lapidus A."/>
            <person name="Glavina del Rio T."/>
            <person name="Dalin E."/>
            <person name="Tice H."/>
            <person name="Bruce D."/>
            <person name="Goodwin L."/>
            <person name="Pitluck S."/>
            <person name="Sims D."/>
            <person name="Brettin T."/>
            <person name="Detter J.C."/>
            <person name="Han C."/>
            <person name="Larimer F."/>
            <person name="Land M."/>
            <person name="Hauser L."/>
            <person name="Kyrpides N."/>
            <person name="Ivanova N."/>
            <person name="Marx C.J."/>
            <person name="Richardson P."/>
        </authorList>
    </citation>
    <scope>NUCLEOTIDE SEQUENCE [LARGE SCALE GENOMIC DNA]</scope>
    <source>
        <strain evidence="4">LMG 21967 / CNCM I-2342 / ORS 2060</strain>
    </source>
</reference>
<name>B8IDN0_METNO</name>
<dbReference type="STRING" id="460265.Mnod_0565"/>
<sequence length="64" mass="6098">MTKFLTPGVVAGALTFGAAVAMAAGKPALAAILNDPATASTATNILIGAGALLAGYLRGGKRAA</sequence>
<dbReference type="EMBL" id="CP001349">
    <property type="protein sequence ID" value="ACL55602.1"/>
    <property type="molecule type" value="Genomic_DNA"/>
</dbReference>
<keyword evidence="1" id="KW-0812">Transmembrane</keyword>
<evidence type="ECO:0000313" key="4">
    <source>
        <dbReference type="Proteomes" id="UP000008207"/>
    </source>
</evidence>
<proteinExistence type="predicted"/>
<dbReference type="AlphaFoldDB" id="B8IDN0"/>
<gene>
    <name evidence="3" type="ordered locus">Mnod_0565</name>
</gene>
<evidence type="ECO:0000256" key="2">
    <source>
        <dbReference type="SAM" id="SignalP"/>
    </source>
</evidence>
<organism evidence="3 4">
    <name type="scientific">Methylobacterium nodulans (strain LMG 21967 / CNCM I-2342 / ORS 2060)</name>
    <dbReference type="NCBI Taxonomy" id="460265"/>
    <lineage>
        <taxon>Bacteria</taxon>
        <taxon>Pseudomonadati</taxon>
        <taxon>Pseudomonadota</taxon>
        <taxon>Alphaproteobacteria</taxon>
        <taxon>Hyphomicrobiales</taxon>
        <taxon>Methylobacteriaceae</taxon>
        <taxon>Methylobacterium</taxon>
    </lineage>
</organism>
<dbReference type="RefSeq" id="WP_015927312.1">
    <property type="nucleotide sequence ID" value="NC_011894.1"/>
</dbReference>
<feature type="transmembrane region" description="Helical" evidence="1">
    <location>
        <begin position="39"/>
        <end position="57"/>
    </location>
</feature>
<feature type="chain" id="PRO_5002874483" evidence="2">
    <location>
        <begin position="24"/>
        <end position="64"/>
    </location>
</feature>
<dbReference type="HOGENOM" id="CLU_2899073_0_0_5"/>
<accession>B8IDN0</accession>
<feature type="signal peptide" evidence="2">
    <location>
        <begin position="1"/>
        <end position="23"/>
    </location>
</feature>
<dbReference type="KEGG" id="mno:Mnod_0565"/>
<keyword evidence="1" id="KW-1133">Transmembrane helix</keyword>
<evidence type="ECO:0000256" key="1">
    <source>
        <dbReference type="SAM" id="Phobius"/>
    </source>
</evidence>